<comment type="caution">
    <text evidence="2">The sequence shown here is derived from an EMBL/GenBank/DDBJ whole genome shotgun (WGS) entry which is preliminary data.</text>
</comment>
<protein>
    <submittedName>
        <fullName evidence="2">Uncharacterized protein</fullName>
    </submittedName>
</protein>
<dbReference type="eggNOG" id="ENOG50334HU">
    <property type="taxonomic scope" value="Bacteria"/>
</dbReference>
<evidence type="ECO:0000256" key="1">
    <source>
        <dbReference type="SAM" id="MobiDB-lite"/>
    </source>
</evidence>
<sequence length="199" mass="22499">MTSVHEKPLLAGSLRAKDIQMAATADLDRRVVLISGAIDVNTHDIVVTFELPEPGKWQIIKSESNLTDLPWLTWQMTCDEHTRFSADSDAMIVSRQFAKTFMTPDQDRITFYDGEVRPGEAVLKMFTIEAARRRTTINHNRFVPPPTDVPGTSPQRPEQPTQPRPIKQQLEEQIRLVVENGMPPRPAIELYIPVTSIKG</sequence>
<evidence type="ECO:0000313" key="3">
    <source>
        <dbReference type="Proteomes" id="UP000011740"/>
    </source>
</evidence>
<organism evidence="2 3">
    <name type="scientific">Streptomyces mobaraensis (strain ATCC 29032 / DSM 40847 / JCM 4168 / NBRC 13819 / NCIMB 11159 / IPCR 16-22)</name>
    <dbReference type="NCBI Taxonomy" id="1223523"/>
    <lineage>
        <taxon>Bacteria</taxon>
        <taxon>Bacillati</taxon>
        <taxon>Actinomycetota</taxon>
        <taxon>Actinomycetes</taxon>
        <taxon>Kitasatosporales</taxon>
        <taxon>Streptomycetaceae</taxon>
        <taxon>Streptomyces</taxon>
    </lineage>
</organism>
<evidence type="ECO:0000313" key="2">
    <source>
        <dbReference type="EMBL" id="EMF02021.1"/>
    </source>
</evidence>
<gene>
    <name evidence="2" type="ORF">H340_03329</name>
</gene>
<dbReference type="AlphaFoldDB" id="M3CDF5"/>
<dbReference type="EMBL" id="AORZ01000005">
    <property type="protein sequence ID" value="EMF02021.1"/>
    <property type="molecule type" value="Genomic_DNA"/>
</dbReference>
<reference evidence="2 3" key="1">
    <citation type="journal article" date="2013" name="Genome Announc.">
        <title>Whole-Genome Shotgun Assembly and Analysis of the Genome of Streptomyces mobaraensis DSM 40847, a Strain for Industrial Production of Microbial Transglutaminase.</title>
        <authorList>
            <person name="Yang H."/>
            <person name="He T."/>
            <person name="Wu W."/>
            <person name="Zhu W."/>
            <person name="Lu B."/>
            <person name="Sun W."/>
        </authorList>
    </citation>
    <scope>NUCLEOTIDE SEQUENCE [LARGE SCALE GENOMIC DNA]</scope>
    <source>
        <strain evidence="2 3">DSM 40847</strain>
    </source>
</reference>
<proteinExistence type="predicted"/>
<dbReference type="RefSeq" id="WP_004939333.1">
    <property type="nucleotide sequence ID" value="NZ_AORZ01000005.1"/>
</dbReference>
<dbReference type="Pfam" id="PF19987">
    <property type="entry name" value="DUF6423"/>
    <property type="match status" value="1"/>
</dbReference>
<dbReference type="STRING" id="1223523.H340_03329"/>
<dbReference type="PATRIC" id="fig|1223523.3.peg.681"/>
<feature type="compositionally biased region" description="Low complexity" evidence="1">
    <location>
        <begin position="154"/>
        <end position="165"/>
    </location>
</feature>
<dbReference type="Proteomes" id="UP000011740">
    <property type="component" value="Unassembled WGS sequence"/>
</dbReference>
<name>M3CDF5_STRM1</name>
<feature type="region of interest" description="Disordered" evidence="1">
    <location>
        <begin position="136"/>
        <end position="168"/>
    </location>
</feature>
<dbReference type="InterPro" id="IPR046308">
    <property type="entry name" value="DUF6423"/>
</dbReference>
<accession>M3CDF5</accession>